<organism evidence="2 3">
    <name type="scientific">Chryseobacterium koreense CCUG 49689</name>
    <dbReference type="NCBI Taxonomy" id="1304281"/>
    <lineage>
        <taxon>Bacteria</taxon>
        <taxon>Pseudomonadati</taxon>
        <taxon>Bacteroidota</taxon>
        <taxon>Flavobacteriia</taxon>
        <taxon>Flavobacteriales</taxon>
        <taxon>Weeksellaceae</taxon>
        <taxon>Chryseobacterium group</taxon>
        <taxon>Chryseobacterium</taxon>
    </lineage>
</organism>
<dbReference type="AlphaFoldDB" id="A0A0J7IZV4"/>
<dbReference type="PATRIC" id="fig|1304281.5.peg.1493"/>
<feature type="transmembrane region" description="Helical" evidence="1">
    <location>
        <begin position="30"/>
        <end position="48"/>
    </location>
</feature>
<evidence type="ECO:0000256" key="1">
    <source>
        <dbReference type="SAM" id="Phobius"/>
    </source>
</evidence>
<dbReference type="EMBL" id="LFNG01000008">
    <property type="protein sequence ID" value="KMQ71356.1"/>
    <property type="molecule type" value="Genomic_DNA"/>
</dbReference>
<name>A0A0J7IZV4_9FLAO</name>
<feature type="transmembrane region" description="Helical" evidence="1">
    <location>
        <begin position="6"/>
        <end position="23"/>
    </location>
</feature>
<gene>
    <name evidence="2" type="ORF">ACM44_06965</name>
</gene>
<keyword evidence="3" id="KW-1185">Reference proteome</keyword>
<reference evidence="2 3" key="1">
    <citation type="journal article" date="2004" name="Int. J. Syst. Evol. Microbiol.">
        <title>Kaistella koreensis gen. nov., sp. nov., a novel member of the Chryseobacterium-Bergeyella-Riemerella branch.</title>
        <authorList>
            <person name="Kim M.K."/>
            <person name="Im W.T."/>
            <person name="Shin Y.K."/>
            <person name="Lim J.H."/>
            <person name="Kim S.H."/>
            <person name="Lee B.C."/>
            <person name="Park M.Y."/>
            <person name="Lee K.Y."/>
            <person name="Lee S.T."/>
        </authorList>
    </citation>
    <scope>NUCLEOTIDE SEQUENCE [LARGE SCALE GENOMIC DNA]</scope>
    <source>
        <strain evidence="2 3">CCUG 49689</strain>
    </source>
</reference>
<sequence length="168" mass="19880">MISRTLFTDVLMIAFLVALQIFVLNRITLFGKYTPVLYPVFVMFYPFFRNKFQFLALSFLLGLAIDAFLYTWGINAFATTIIAYFRTLIFRTSTDTSTDFFSFQSLQWMQFLFFIGSSIFVHQLLVQYIEFFKFSRFLEIFLNVLATSAISFIFILMYALAFRIKQRI</sequence>
<evidence type="ECO:0000313" key="3">
    <source>
        <dbReference type="Proteomes" id="UP000035900"/>
    </source>
</evidence>
<dbReference type="RefSeq" id="WP_048499318.1">
    <property type="nucleotide sequence ID" value="NZ_LFNG01000008.1"/>
</dbReference>
<protein>
    <submittedName>
        <fullName evidence="2">Rod shape-determining protein MreD</fullName>
    </submittedName>
</protein>
<keyword evidence="1" id="KW-0472">Membrane</keyword>
<evidence type="ECO:0000313" key="2">
    <source>
        <dbReference type="EMBL" id="KMQ71356.1"/>
    </source>
</evidence>
<feature type="transmembrane region" description="Helical" evidence="1">
    <location>
        <begin position="106"/>
        <end position="128"/>
    </location>
</feature>
<dbReference type="Proteomes" id="UP000035900">
    <property type="component" value="Unassembled WGS sequence"/>
</dbReference>
<keyword evidence="1" id="KW-0812">Transmembrane</keyword>
<accession>A0A0J7IZV4</accession>
<proteinExistence type="predicted"/>
<comment type="caution">
    <text evidence="2">The sequence shown here is derived from an EMBL/GenBank/DDBJ whole genome shotgun (WGS) entry which is preliminary data.</text>
</comment>
<feature type="transmembrane region" description="Helical" evidence="1">
    <location>
        <begin position="140"/>
        <end position="162"/>
    </location>
</feature>
<keyword evidence="1" id="KW-1133">Transmembrane helix</keyword>
<dbReference type="STRING" id="1304281.ACM44_06965"/>
<dbReference type="OrthoDB" id="1132160at2"/>
<feature type="transmembrane region" description="Helical" evidence="1">
    <location>
        <begin position="54"/>
        <end position="85"/>
    </location>
</feature>